<evidence type="ECO:0000256" key="6">
    <source>
        <dbReference type="ARBA" id="ARBA00022989"/>
    </source>
</evidence>
<evidence type="ECO:0000256" key="7">
    <source>
        <dbReference type="ARBA" id="ARBA00023010"/>
    </source>
</evidence>
<evidence type="ECO:0000256" key="9">
    <source>
        <dbReference type="HAMAP-Rule" id="MF_00236"/>
    </source>
</evidence>
<reference evidence="11" key="1">
    <citation type="submission" date="2020-02" db="EMBL/GenBank/DDBJ databases">
        <authorList>
            <person name="Meier V. D."/>
        </authorList>
    </citation>
    <scope>NUCLEOTIDE SEQUENCE</scope>
    <source>
        <strain evidence="11">AVDCRST_MAG18</strain>
    </source>
</reference>
<keyword evidence="8 9" id="KW-0472">Membrane</keyword>
<protein>
    <recommendedName>
        <fullName evidence="9">Sec-independent protein translocase protein TatA</fullName>
    </recommendedName>
</protein>
<evidence type="ECO:0000256" key="3">
    <source>
        <dbReference type="ARBA" id="ARBA00022475"/>
    </source>
</evidence>
<keyword evidence="3 9" id="KW-1003">Cell membrane</keyword>
<dbReference type="GO" id="GO:0008320">
    <property type="term" value="F:protein transmembrane transporter activity"/>
    <property type="evidence" value="ECO:0007669"/>
    <property type="project" value="UniProtKB-UniRule"/>
</dbReference>
<feature type="region of interest" description="Disordered" evidence="10">
    <location>
        <begin position="50"/>
        <end position="88"/>
    </location>
</feature>
<evidence type="ECO:0000256" key="8">
    <source>
        <dbReference type="ARBA" id="ARBA00023136"/>
    </source>
</evidence>
<proteinExistence type="inferred from homology"/>
<dbReference type="GO" id="GO:0043953">
    <property type="term" value="P:protein transport by the Tat complex"/>
    <property type="evidence" value="ECO:0007669"/>
    <property type="project" value="UniProtKB-UniRule"/>
</dbReference>
<evidence type="ECO:0000313" key="11">
    <source>
        <dbReference type="EMBL" id="CAA9573842.1"/>
    </source>
</evidence>
<dbReference type="InterPro" id="IPR006312">
    <property type="entry name" value="TatA/E"/>
</dbReference>
<accession>A0A6J4VBE0</accession>
<dbReference type="HAMAP" id="MF_00236">
    <property type="entry name" value="TatA_E"/>
    <property type="match status" value="1"/>
</dbReference>
<evidence type="ECO:0000256" key="5">
    <source>
        <dbReference type="ARBA" id="ARBA00022927"/>
    </source>
</evidence>
<dbReference type="Pfam" id="PF02416">
    <property type="entry name" value="TatA_B_E"/>
    <property type="match status" value="1"/>
</dbReference>
<sequence length="88" mass="9061">MGIGVFQPMHLLLILAIVMIVFGAGKLSQVGGALGQSVREFKASVAVPPPLAEPKSADAADRVALPPGPETRPAGATPTLPTLHREEV</sequence>
<evidence type="ECO:0000256" key="1">
    <source>
        <dbReference type="ARBA" id="ARBA00004162"/>
    </source>
</evidence>
<evidence type="ECO:0000256" key="4">
    <source>
        <dbReference type="ARBA" id="ARBA00022692"/>
    </source>
</evidence>
<keyword evidence="7 9" id="KW-0811">Translocation</keyword>
<keyword evidence="2 9" id="KW-0813">Transport</keyword>
<dbReference type="EMBL" id="CADCWN010000174">
    <property type="protein sequence ID" value="CAA9573842.1"/>
    <property type="molecule type" value="Genomic_DNA"/>
</dbReference>
<dbReference type="PANTHER" id="PTHR42982:SF1">
    <property type="entry name" value="SEC-INDEPENDENT PROTEIN TRANSLOCASE PROTEIN TATA"/>
    <property type="match status" value="1"/>
</dbReference>
<comment type="similarity">
    <text evidence="9">Belongs to the TatA/E family.</text>
</comment>
<comment type="subcellular location">
    <subcellularLocation>
        <location evidence="1 9">Cell membrane</location>
        <topology evidence="1 9">Single-pass membrane protein</topology>
    </subcellularLocation>
</comment>
<dbReference type="PANTHER" id="PTHR42982">
    <property type="entry name" value="SEC-INDEPENDENT PROTEIN TRANSLOCASE PROTEIN TATA"/>
    <property type="match status" value="1"/>
</dbReference>
<keyword evidence="5 9" id="KW-0653">Protein transport</keyword>
<comment type="function">
    <text evidence="9">Part of the twin-arginine translocation (Tat) system that transports large folded proteins containing a characteristic twin-arginine motif in their signal peptide across membranes. TatA could form the protein-conducting channel of the Tat system.</text>
</comment>
<dbReference type="GO" id="GO:0033281">
    <property type="term" value="C:TAT protein transport complex"/>
    <property type="evidence" value="ECO:0007669"/>
    <property type="project" value="UniProtKB-UniRule"/>
</dbReference>
<name>A0A6J4VBE0_9BACT</name>
<dbReference type="InterPro" id="IPR003369">
    <property type="entry name" value="TatA/B/E"/>
</dbReference>
<dbReference type="Gene3D" id="1.20.5.3310">
    <property type="match status" value="1"/>
</dbReference>
<keyword evidence="4 9" id="KW-0812">Transmembrane</keyword>
<keyword evidence="6 9" id="KW-1133">Transmembrane helix</keyword>
<evidence type="ECO:0000256" key="10">
    <source>
        <dbReference type="SAM" id="MobiDB-lite"/>
    </source>
</evidence>
<organism evidence="11">
    <name type="scientific">uncultured Thermomicrobiales bacterium</name>
    <dbReference type="NCBI Taxonomy" id="1645740"/>
    <lineage>
        <taxon>Bacteria</taxon>
        <taxon>Pseudomonadati</taxon>
        <taxon>Thermomicrobiota</taxon>
        <taxon>Thermomicrobia</taxon>
        <taxon>Thermomicrobiales</taxon>
        <taxon>environmental samples</taxon>
    </lineage>
</organism>
<comment type="subunit">
    <text evidence="9">Forms a complex with TatC.</text>
</comment>
<dbReference type="AlphaFoldDB" id="A0A6J4VBE0"/>
<evidence type="ECO:0000256" key="2">
    <source>
        <dbReference type="ARBA" id="ARBA00022448"/>
    </source>
</evidence>
<gene>
    <name evidence="9" type="primary">tatA</name>
    <name evidence="11" type="ORF">AVDCRST_MAG18-2304</name>
</gene>